<sequence>MADNNRISIKKTSRVLAITCVAYTTVATILYDNYRIDLIAYSTPVILGTVTAIMSCAALQRMFCSLFTKNYLSFGCKELSPIGITHSETNPDIQEEFPRTENTTGTVSVVAQKSSYLEKYEARIAELEHAKKERRTTIISTIHDYTTYIMAEFFTKEELETLHENIEALAYGQQELYKPIRSREDNPIKSPALRHFAWNIGERLDIPLIDRAKFIKEIFPHELGNATIEYLSKNLRDSVTSKIKIDVPENGDYRFDCMRNFADGKISSY</sequence>
<protein>
    <recommendedName>
        <fullName evidence="5">Protein involved in transposition</fullName>
    </recommendedName>
</protein>
<feature type="transmembrane region" description="Helical" evidence="2">
    <location>
        <begin position="12"/>
        <end position="32"/>
    </location>
</feature>
<gene>
    <name evidence="3" type="ORF">GKD66_21120</name>
</gene>
<organism evidence="3 4">
    <name type="scientific">Parabacteroides distasonis</name>
    <dbReference type="NCBI Taxonomy" id="823"/>
    <lineage>
        <taxon>Bacteria</taxon>
        <taxon>Pseudomonadati</taxon>
        <taxon>Bacteroidota</taxon>
        <taxon>Bacteroidia</taxon>
        <taxon>Bacteroidales</taxon>
        <taxon>Tannerellaceae</taxon>
        <taxon>Parabacteroides</taxon>
    </lineage>
</organism>
<keyword evidence="2" id="KW-0812">Transmembrane</keyword>
<dbReference type="EMBL" id="WKMC01000030">
    <property type="protein sequence ID" value="MRZ52669.1"/>
    <property type="molecule type" value="Genomic_DNA"/>
</dbReference>
<keyword evidence="2" id="KW-1133">Transmembrane helix</keyword>
<evidence type="ECO:0000313" key="4">
    <source>
        <dbReference type="Proteomes" id="UP000441358"/>
    </source>
</evidence>
<dbReference type="AlphaFoldDB" id="A0A7K0HQV2"/>
<feature type="coiled-coil region" evidence="1">
    <location>
        <begin position="110"/>
        <end position="137"/>
    </location>
</feature>
<evidence type="ECO:0000256" key="1">
    <source>
        <dbReference type="SAM" id="Coils"/>
    </source>
</evidence>
<keyword evidence="1" id="KW-0175">Coiled coil</keyword>
<comment type="caution">
    <text evidence="3">The sequence shown here is derived from an EMBL/GenBank/DDBJ whole genome shotgun (WGS) entry which is preliminary data.</text>
</comment>
<evidence type="ECO:0000256" key="2">
    <source>
        <dbReference type="SAM" id="Phobius"/>
    </source>
</evidence>
<evidence type="ECO:0008006" key="5">
    <source>
        <dbReference type="Google" id="ProtNLM"/>
    </source>
</evidence>
<keyword evidence="2" id="KW-0472">Membrane</keyword>
<proteinExistence type="predicted"/>
<name>A0A7K0HQV2_PARDI</name>
<dbReference type="RefSeq" id="WP_154399157.1">
    <property type="nucleotide sequence ID" value="NZ_WKMC01000030.1"/>
</dbReference>
<evidence type="ECO:0000313" key="3">
    <source>
        <dbReference type="EMBL" id="MRZ52669.1"/>
    </source>
</evidence>
<feature type="transmembrane region" description="Helical" evidence="2">
    <location>
        <begin position="38"/>
        <end position="59"/>
    </location>
</feature>
<reference evidence="3 4" key="1">
    <citation type="journal article" date="2019" name="Nat. Med.">
        <title>A library of human gut bacterial isolates paired with longitudinal multiomics data enables mechanistic microbiome research.</title>
        <authorList>
            <person name="Poyet M."/>
            <person name="Groussin M."/>
            <person name="Gibbons S.M."/>
            <person name="Avila-Pacheco J."/>
            <person name="Jiang X."/>
            <person name="Kearney S.M."/>
            <person name="Perrotta A.R."/>
            <person name="Berdy B."/>
            <person name="Zhao S."/>
            <person name="Lieberman T.D."/>
            <person name="Swanson P.K."/>
            <person name="Smith M."/>
            <person name="Roesemann S."/>
            <person name="Alexander J.E."/>
            <person name="Rich S.A."/>
            <person name="Livny J."/>
            <person name="Vlamakis H."/>
            <person name="Clish C."/>
            <person name="Bullock K."/>
            <person name="Deik A."/>
            <person name="Scott J."/>
            <person name="Pierce K.A."/>
            <person name="Xavier R.J."/>
            <person name="Alm E.J."/>
        </authorList>
    </citation>
    <scope>NUCLEOTIDE SEQUENCE [LARGE SCALE GENOMIC DNA]</scope>
    <source>
        <strain evidence="3 4">BIOML-A32</strain>
    </source>
</reference>
<accession>A0A7K0HQV2</accession>
<dbReference type="Proteomes" id="UP000441358">
    <property type="component" value="Unassembled WGS sequence"/>
</dbReference>